<dbReference type="AlphaFoldDB" id="A0A9E8ZHI4"/>
<evidence type="ECO:0000313" key="2">
    <source>
        <dbReference type="Proteomes" id="UP001163152"/>
    </source>
</evidence>
<name>A0A9E8ZHI4_9CYAN</name>
<evidence type="ECO:0000313" key="1">
    <source>
        <dbReference type="EMBL" id="WAL61919.1"/>
    </source>
</evidence>
<protein>
    <submittedName>
        <fullName evidence="1">Uncharacterized protein</fullName>
    </submittedName>
</protein>
<sequence length="118" mass="13327">MNPTFLPPEDLPPTSGFELDQRLHRQLEESITKRFYEACDGVIQGLLCQCQWHVTTRARALTLVLACPNAAVNWRVLNNLIPLANQLARFCPSAKIRVCPPAEMGVPFELWIDEIAIL</sequence>
<proteinExistence type="predicted"/>
<accession>A0A9E8ZHI4</accession>
<gene>
    <name evidence="1" type="ORF">OXH18_08025</name>
</gene>
<keyword evidence="2" id="KW-1185">Reference proteome</keyword>
<dbReference type="Proteomes" id="UP001163152">
    <property type="component" value="Chromosome"/>
</dbReference>
<dbReference type="EMBL" id="CP113797">
    <property type="protein sequence ID" value="WAL61919.1"/>
    <property type="molecule type" value="Genomic_DNA"/>
</dbReference>
<organism evidence="1 2">
    <name type="scientific">Thermocoleostomius sinensis A174</name>
    <dbReference type="NCBI Taxonomy" id="2016057"/>
    <lineage>
        <taxon>Bacteria</taxon>
        <taxon>Bacillati</taxon>
        <taxon>Cyanobacteriota</taxon>
        <taxon>Cyanophyceae</taxon>
        <taxon>Oculatellales</taxon>
        <taxon>Oculatellaceae</taxon>
        <taxon>Thermocoleostomius</taxon>
    </lineage>
</organism>
<dbReference type="KEGG" id="tsin:OXH18_08025"/>
<dbReference type="RefSeq" id="WP_268611990.1">
    <property type="nucleotide sequence ID" value="NZ_CP113797.1"/>
</dbReference>
<reference evidence="1" key="1">
    <citation type="submission" date="2022-12" db="EMBL/GenBank/DDBJ databases">
        <title>Polyphasic identification of a Novel Hot-Spring Cyanobacterium Ocullathermofonsia sinensis gen nov. sp. nov. and Genomic Insights on its Adaptations to the Thermal Habitat.</title>
        <authorList>
            <person name="Daroch M."/>
            <person name="Tang J."/>
            <person name="Jiang Y."/>
        </authorList>
    </citation>
    <scope>NUCLEOTIDE SEQUENCE</scope>
    <source>
        <strain evidence="1">PKUAC-SCTA174</strain>
    </source>
</reference>